<reference evidence="5" key="2">
    <citation type="journal article" date="2021" name="PeerJ">
        <title>Extensive microbial diversity within the chicken gut microbiome revealed by metagenomics and culture.</title>
        <authorList>
            <person name="Gilroy R."/>
            <person name="Ravi A."/>
            <person name="Getino M."/>
            <person name="Pursley I."/>
            <person name="Horton D.L."/>
            <person name="Alikhan N.F."/>
            <person name="Baker D."/>
            <person name="Gharbi K."/>
            <person name="Hall N."/>
            <person name="Watson M."/>
            <person name="Adriaenssens E.M."/>
            <person name="Foster-Nyarko E."/>
            <person name="Jarju S."/>
            <person name="Secka A."/>
            <person name="Antonio M."/>
            <person name="Oren A."/>
            <person name="Chaudhuri R.R."/>
            <person name="La Ragione R."/>
            <person name="Hildebrand F."/>
            <person name="Pallen M.J."/>
        </authorList>
    </citation>
    <scope>NUCLEOTIDE SEQUENCE</scope>
    <source>
        <strain evidence="5">ChiBcolR7-354</strain>
    </source>
</reference>
<sequence length="81" mass="9416">MSVSQFYQKFKSAVGMGPMQCQKRLRLTEARRLMLDEGRNVTEASAEVGYESLSQFIRDYRRMLGAAPKEDVLSLRRRLEK</sequence>
<reference evidence="5" key="1">
    <citation type="submission" date="2020-10" db="EMBL/GenBank/DDBJ databases">
        <authorList>
            <person name="Gilroy R."/>
        </authorList>
    </citation>
    <scope>NUCLEOTIDE SEQUENCE</scope>
    <source>
        <strain evidence="5">ChiBcolR7-354</strain>
    </source>
</reference>
<dbReference type="PANTHER" id="PTHR43436:SF1">
    <property type="entry name" value="TRANSCRIPTIONAL REGULATORY PROTEIN"/>
    <property type="match status" value="1"/>
</dbReference>
<dbReference type="PROSITE" id="PS00041">
    <property type="entry name" value="HTH_ARAC_FAMILY_1"/>
    <property type="match status" value="1"/>
</dbReference>
<evidence type="ECO:0000313" key="5">
    <source>
        <dbReference type="EMBL" id="HIQ77728.1"/>
    </source>
</evidence>
<evidence type="ECO:0000256" key="2">
    <source>
        <dbReference type="ARBA" id="ARBA00023125"/>
    </source>
</evidence>
<dbReference type="InterPro" id="IPR018060">
    <property type="entry name" value="HTH_AraC"/>
</dbReference>
<evidence type="ECO:0000313" key="6">
    <source>
        <dbReference type="Proteomes" id="UP000824262"/>
    </source>
</evidence>
<dbReference type="PANTHER" id="PTHR43436">
    <property type="entry name" value="ARAC-FAMILY TRANSCRIPTIONAL REGULATOR"/>
    <property type="match status" value="1"/>
</dbReference>
<dbReference type="Proteomes" id="UP000824262">
    <property type="component" value="Unassembled WGS sequence"/>
</dbReference>
<keyword evidence="1" id="KW-0805">Transcription regulation</keyword>
<dbReference type="InterPro" id="IPR009057">
    <property type="entry name" value="Homeodomain-like_sf"/>
</dbReference>
<dbReference type="SMART" id="SM00342">
    <property type="entry name" value="HTH_ARAC"/>
    <property type="match status" value="1"/>
</dbReference>
<dbReference type="Pfam" id="PF12833">
    <property type="entry name" value="HTH_18"/>
    <property type="match status" value="1"/>
</dbReference>
<evidence type="ECO:0000256" key="3">
    <source>
        <dbReference type="ARBA" id="ARBA00023163"/>
    </source>
</evidence>
<dbReference type="SUPFAM" id="SSF46689">
    <property type="entry name" value="Homeodomain-like"/>
    <property type="match status" value="1"/>
</dbReference>
<dbReference type="GO" id="GO:0003700">
    <property type="term" value="F:DNA-binding transcription factor activity"/>
    <property type="evidence" value="ECO:0007669"/>
    <property type="project" value="InterPro"/>
</dbReference>
<feature type="domain" description="HTH araC/xylS-type" evidence="4">
    <location>
        <begin position="1"/>
        <end position="74"/>
    </location>
</feature>
<keyword evidence="3" id="KW-0804">Transcription</keyword>
<accession>A0A9D0ZC09</accession>
<evidence type="ECO:0000256" key="1">
    <source>
        <dbReference type="ARBA" id="ARBA00023015"/>
    </source>
</evidence>
<dbReference type="AlphaFoldDB" id="A0A9D0ZC09"/>
<dbReference type="EMBL" id="DVGA01000008">
    <property type="protein sequence ID" value="HIQ77728.1"/>
    <property type="molecule type" value="Genomic_DNA"/>
</dbReference>
<dbReference type="InterPro" id="IPR018062">
    <property type="entry name" value="HTH_AraC-typ_CS"/>
</dbReference>
<comment type="caution">
    <text evidence="5">The sequence shown here is derived from an EMBL/GenBank/DDBJ whole genome shotgun (WGS) entry which is preliminary data.</text>
</comment>
<organism evidence="5 6">
    <name type="scientific">Candidatus Scatomorpha intestinavium</name>
    <dbReference type="NCBI Taxonomy" id="2840922"/>
    <lineage>
        <taxon>Bacteria</taxon>
        <taxon>Bacillati</taxon>
        <taxon>Bacillota</taxon>
        <taxon>Clostridia</taxon>
        <taxon>Eubacteriales</taxon>
        <taxon>Candidatus Scatomorpha</taxon>
    </lineage>
</organism>
<dbReference type="PROSITE" id="PS01124">
    <property type="entry name" value="HTH_ARAC_FAMILY_2"/>
    <property type="match status" value="1"/>
</dbReference>
<gene>
    <name evidence="5" type="ORF">IAB77_00540</name>
</gene>
<dbReference type="Gene3D" id="1.10.10.60">
    <property type="entry name" value="Homeodomain-like"/>
    <property type="match status" value="1"/>
</dbReference>
<dbReference type="GO" id="GO:0043565">
    <property type="term" value="F:sequence-specific DNA binding"/>
    <property type="evidence" value="ECO:0007669"/>
    <property type="project" value="InterPro"/>
</dbReference>
<keyword evidence="2" id="KW-0238">DNA-binding</keyword>
<name>A0A9D0ZC09_9FIRM</name>
<protein>
    <submittedName>
        <fullName evidence="5">Helix-turn-helix transcriptional regulator</fullName>
    </submittedName>
</protein>
<evidence type="ECO:0000259" key="4">
    <source>
        <dbReference type="PROSITE" id="PS01124"/>
    </source>
</evidence>
<proteinExistence type="predicted"/>